<sequence length="114" mass="12805">MANFFRSNCPITSAVDLLGDRWILVIVKQMLLEQKSSFKDFTDCDEAIASNILTSKLNQLIEWGLVSKAMLASNKRSVYYHLTDQGLSLAPIIIELALWGDANLRTDNPAMRKS</sequence>
<dbReference type="InterPro" id="IPR002577">
    <property type="entry name" value="HTH_HxlR"/>
</dbReference>
<feature type="non-terminal residue" evidence="5">
    <location>
        <position position="114"/>
    </location>
</feature>
<evidence type="ECO:0000256" key="3">
    <source>
        <dbReference type="ARBA" id="ARBA00023163"/>
    </source>
</evidence>
<dbReference type="InterPro" id="IPR036390">
    <property type="entry name" value="WH_DNA-bd_sf"/>
</dbReference>
<evidence type="ECO:0000313" key="6">
    <source>
        <dbReference type="Proteomes" id="UP000053349"/>
    </source>
</evidence>
<reference evidence="5 6" key="1">
    <citation type="submission" date="2015-10" db="EMBL/GenBank/DDBJ databases">
        <title>Metagenome-Assembled Genomes uncover a global brackish microbiome.</title>
        <authorList>
            <person name="Hugerth L.W."/>
            <person name="Larsson J."/>
            <person name="Alneberg J."/>
            <person name="Lindh M.V."/>
            <person name="Legrand C."/>
            <person name="Pinhassi J."/>
            <person name="Andersson A.F."/>
        </authorList>
    </citation>
    <scope>NUCLEOTIDE SEQUENCE [LARGE SCALE GENOMIC DNA]</scope>
    <source>
        <strain evidence="5">BACL2 MAG-121001-bin67</strain>
    </source>
</reference>
<evidence type="ECO:0000256" key="2">
    <source>
        <dbReference type="ARBA" id="ARBA00023125"/>
    </source>
</evidence>
<comment type="caution">
    <text evidence="5">The sequence shown here is derived from an EMBL/GenBank/DDBJ whole genome shotgun (WGS) entry which is preliminary data.</text>
</comment>
<keyword evidence="2" id="KW-0238">DNA-binding</keyword>
<dbReference type="SUPFAM" id="SSF46785">
    <property type="entry name" value="Winged helix' DNA-binding domain"/>
    <property type="match status" value="1"/>
</dbReference>
<dbReference type="Proteomes" id="UP000053349">
    <property type="component" value="Unassembled WGS sequence"/>
</dbReference>
<dbReference type="EMBL" id="LIAW01000345">
    <property type="protein sequence ID" value="KRO30762.1"/>
    <property type="molecule type" value="Genomic_DNA"/>
</dbReference>
<proteinExistence type="predicted"/>
<dbReference type="PANTHER" id="PTHR33204">
    <property type="entry name" value="TRANSCRIPTIONAL REGULATOR, MARR FAMILY"/>
    <property type="match status" value="1"/>
</dbReference>
<feature type="domain" description="HTH hxlR-type" evidence="4">
    <location>
        <begin position="9"/>
        <end position="108"/>
    </location>
</feature>
<dbReference type="PANTHER" id="PTHR33204:SF37">
    <property type="entry name" value="HTH-TYPE TRANSCRIPTIONAL REGULATOR YODB"/>
    <property type="match status" value="1"/>
</dbReference>
<accession>A0A0R2P6V0</accession>
<evidence type="ECO:0000256" key="1">
    <source>
        <dbReference type="ARBA" id="ARBA00023015"/>
    </source>
</evidence>
<keyword evidence="1" id="KW-0805">Transcription regulation</keyword>
<dbReference type="Gene3D" id="1.10.10.10">
    <property type="entry name" value="Winged helix-like DNA-binding domain superfamily/Winged helix DNA-binding domain"/>
    <property type="match status" value="1"/>
</dbReference>
<dbReference type="InterPro" id="IPR036388">
    <property type="entry name" value="WH-like_DNA-bd_sf"/>
</dbReference>
<dbReference type="PROSITE" id="PS51118">
    <property type="entry name" value="HTH_HXLR"/>
    <property type="match status" value="1"/>
</dbReference>
<gene>
    <name evidence="5" type="ORF">ABR64_04475</name>
</gene>
<evidence type="ECO:0000313" key="5">
    <source>
        <dbReference type="EMBL" id="KRO30762.1"/>
    </source>
</evidence>
<keyword evidence="3" id="KW-0804">Transcription</keyword>
<evidence type="ECO:0000259" key="4">
    <source>
        <dbReference type="PROSITE" id="PS51118"/>
    </source>
</evidence>
<name>A0A0R2P6V0_9ACTN</name>
<protein>
    <submittedName>
        <fullName evidence="5">Transcriptional regulator</fullName>
    </submittedName>
</protein>
<dbReference type="GO" id="GO:0003677">
    <property type="term" value="F:DNA binding"/>
    <property type="evidence" value="ECO:0007669"/>
    <property type="project" value="UniProtKB-KW"/>
</dbReference>
<dbReference type="AlphaFoldDB" id="A0A0R2P6V0"/>
<organism evidence="5 6">
    <name type="scientific">Actinobacteria bacterium BACL2 MAG-121001-bin67</name>
    <dbReference type="NCBI Taxonomy" id="1655572"/>
    <lineage>
        <taxon>Bacteria</taxon>
        <taxon>Bacillati</taxon>
        <taxon>Actinomycetota</taxon>
        <taxon>Actinomycetes</taxon>
        <taxon>Actinomycetes incertae sedis</taxon>
        <taxon>ac1 cluster</taxon>
    </lineage>
</organism>
<dbReference type="Pfam" id="PF01638">
    <property type="entry name" value="HxlR"/>
    <property type="match status" value="1"/>
</dbReference>